<evidence type="ECO:0000313" key="3">
    <source>
        <dbReference type="EMBL" id="PHQ24161.1"/>
    </source>
</evidence>
<proteinExistence type="predicted"/>
<accession>A0A2G1VBL3</accession>
<dbReference type="AlphaFoldDB" id="A0A2G1VBL3"/>
<feature type="coiled-coil region" evidence="1">
    <location>
        <begin position="177"/>
        <end position="204"/>
    </location>
</feature>
<dbReference type="EMBL" id="NTFI01000005">
    <property type="protein sequence ID" value="PHQ24161.1"/>
    <property type="molecule type" value="Genomic_DNA"/>
</dbReference>
<dbReference type="RefSeq" id="WP_099618938.1">
    <property type="nucleotide sequence ID" value="NZ_KZ319341.1"/>
</dbReference>
<name>A0A2G1VBL3_9GAMM</name>
<dbReference type="Proteomes" id="UP000229044">
    <property type="component" value="Unassembled WGS sequence"/>
</dbReference>
<keyword evidence="1" id="KW-0175">Coiled coil</keyword>
<evidence type="ECO:0000313" key="4">
    <source>
        <dbReference type="Proteomes" id="UP000229044"/>
    </source>
</evidence>
<feature type="region of interest" description="Disordered" evidence="2">
    <location>
        <begin position="1"/>
        <end position="20"/>
    </location>
</feature>
<evidence type="ECO:0000256" key="1">
    <source>
        <dbReference type="SAM" id="Coils"/>
    </source>
</evidence>
<reference evidence="3 4" key="1">
    <citation type="submission" date="2017-09" db="EMBL/GenBank/DDBJ databases">
        <title>The draft genome sequences of Marinobacter guineae M3B.</title>
        <authorList>
            <person name="Cao J."/>
        </authorList>
    </citation>
    <scope>NUCLEOTIDE SEQUENCE [LARGE SCALE GENOMIC DNA]</scope>
    <source>
        <strain evidence="3 4">M3B</strain>
    </source>
</reference>
<keyword evidence="4" id="KW-1185">Reference proteome</keyword>
<feature type="region of interest" description="Disordered" evidence="2">
    <location>
        <begin position="217"/>
        <end position="236"/>
    </location>
</feature>
<gene>
    <name evidence="3" type="ORF">CLH62_14600</name>
</gene>
<comment type="caution">
    <text evidence="3">The sequence shown here is derived from an EMBL/GenBank/DDBJ whole genome shotgun (WGS) entry which is preliminary data.</text>
</comment>
<evidence type="ECO:0000256" key="2">
    <source>
        <dbReference type="SAM" id="MobiDB-lite"/>
    </source>
</evidence>
<protein>
    <submittedName>
        <fullName evidence="3">Uncharacterized protein</fullName>
    </submittedName>
</protein>
<organism evidence="3 4">
    <name type="scientific">Marinobacter guineae</name>
    <dbReference type="NCBI Taxonomy" id="432303"/>
    <lineage>
        <taxon>Bacteria</taxon>
        <taxon>Pseudomonadati</taxon>
        <taxon>Pseudomonadota</taxon>
        <taxon>Gammaproteobacteria</taxon>
        <taxon>Pseudomonadales</taxon>
        <taxon>Marinobacteraceae</taxon>
        <taxon>Marinobacter</taxon>
    </lineage>
</organism>
<sequence length="236" mass="26729">MDDIRIFESTQGPAEKPSDEDLAGDIAEQLIEALTGWTAQADGRLPEAAQLDIQLDRAEWIDARNPAHAIHELHRIGNQLPRHLPATSVSVDWTEGELNAYRLLTGIRACSDSLKAVSAEPDELVSIAKSFLDLGVIVTQAHVQPWEKYATRAMKNEISLTSANRGTPPDSANAKRRLNREQEIAMWRSDAEKLREENSRLKDTAIARLLRKRYGMEPRQEQTIRKKIRREKQNSY</sequence>